<feature type="transmembrane region" description="Helical" evidence="9">
    <location>
        <begin position="429"/>
        <end position="449"/>
    </location>
</feature>
<feature type="transmembrane region" description="Helical" evidence="9">
    <location>
        <begin position="314"/>
        <end position="335"/>
    </location>
</feature>
<evidence type="ECO:0000256" key="9">
    <source>
        <dbReference type="RuleBase" id="RU363032"/>
    </source>
</evidence>
<dbReference type="EMBL" id="CABWIC010000007">
    <property type="protein sequence ID" value="VWL92815.1"/>
    <property type="molecule type" value="Genomic_DNA"/>
</dbReference>
<evidence type="ECO:0000256" key="2">
    <source>
        <dbReference type="ARBA" id="ARBA00007069"/>
    </source>
</evidence>
<keyword evidence="5" id="KW-0500">Molybdenum</keyword>
<dbReference type="Gene3D" id="1.10.3720.10">
    <property type="entry name" value="MetI-like"/>
    <property type="match status" value="1"/>
</dbReference>
<gene>
    <name evidence="11" type="primary">modB</name>
    <name evidence="11" type="ORF">JKKLCJKK_00626</name>
</gene>
<feature type="domain" description="ABC transmembrane type-1" evidence="10">
    <location>
        <begin position="276"/>
        <end position="477"/>
    </location>
</feature>
<comment type="similarity">
    <text evidence="2">Belongs to the binding-protein-dependent transport system permease family. CysTW subfamily.</text>
</comment>
<dbReference type="GO" id="GO:0015098">
    <property type="term" value="F:molybdate ion transmembrane transporter activity"/>
    <property type="evidence" value="ECO:0007669"/>
    <property type="project" value="InterPro"/>
</dbReference>
<dbReference type="InterPro" id="IPR000515">
    <property type="entry name" value="MetI-like"/>
</dbReference>
<comment type="subcellular location">
    <subcellularLocation>
        <location evidence="1 9">Cell membrane</location>
        <topology evidence="1 9">Multi-pass membrane protein</topology>
    </subcellularLocation>
</comment>
<sequence length="567" mass="59409">MGMGRDSWDLCGGCAGGIVRRVGALRRFVGGRAARSWVLALVVIVSCVLMVAAAAMPVSAMAVPTVLEAPEQQTVEILADDSARVDGASFGIIGFERLAKGTARASEGAPEGYRLPISDSAGLVVVRAPGEVLLHVDREVAAMFDLDDPSGAGLSALWSMVCALDEAGSMGGALLSEGEVPLRLATDSECVFGAFRYRFDARGDDGARYVTVTLANAEEGEAGLDAARAAGVDLGDGVLWCDFAQVVDAGNMVAKDDPGVVGEALAFFSSIDYRPFWVSLKTSGLALAISFALGLFAAWRVMGTSSRLKGVLDSVFTIPMVLPPTVCGFLLLMLFGQSTAVGRWLIAHGITIVFTWEAAVISAIVVSFPLVYRTALGAFESLDGRMIDAARTLGWSEVRIFCRLMMPLAWPSIAAGTVLAFARAMGEFGCTLFFAGNYAGITQTIPIAIYFEWMGGNTAVALFWVMVVIAFSFLVVWGINAYTARHQGYRDGAHVGVVARGGVREKTRGHALARSSAGAAADAGGSRAAAITSFDADMVVDDLESTGGDAAAIDLSALRELFEDGAA</sequence>
<dbReference type="PANTHER" id="PTHR30183">
    <property type="entry name" value="MOLYBDENUM TRANSPORT SYSTEM PERMEASE PROTEIN MODB"/>
    <property type="match status" value="1"/>
</dbReference>
<feature type="transmembrane region" description="Helical" evidence="9">
    <location>
        <begin position="461"/>
        <end position="482"/>
    </location>
</feature>
<dbReference type="PROSITE" id="PS50928">
    <property type="entry name" value="ABC_TM1"/>
    <property type="match status" value="1"/>
</dbReference>
<feature type="transmembrane region" description="Helical" evidence="9">
    <location>
        <begin position="284"/>
        <end position="302"/>
    </location>
</feature>
<organism evidence="11 12">
    <name type="scientific">Collinsella intestinalis</name>
    <dbReference type="NCBI Taxonomy" id="147207"/>
    <lineage>
        <taxon>Bacteria</taxon>
        <taxon>Bacillati</taxon>
        <taxon>Actinomycetota</taxon>
        <taxon>Coriobacteriia</taxon>
        <taxon>Coriobacteriales</taxon>
        <taxon>Coriobacteriaceae</taxon>
        <taxon>Collinsella</taxon>
    </lineage>
</organism>
<dbReference type="NCBIfam" id="TIGR02141">
    <property type="entry name" value="modB_ABC"/>
    <property type="match status" value="1"/>
</dbReference>
<keyword evidence="8 9" id="KW-0472">Membrane</keyword>
<keyword evidence="4" id="KW-1003">Cell membrane</keyword>
<dbReference type="InterPro" id="IPR011867">
    <property type="entry name" value="ModB_ABC"/>
</dbReference>
<evidence type="ECO:0000256" key="3">
    <source>
        <dbReference type="ARBA" id="ARBA00022448"/>
    </source>
</evidence>
<evidence type="ECO:0000313" key="12">
    <source>
        <dbReference type="Proteomes" id="UP000405524"/>
    </source>
</evidence>
<dbReference type="SUPFAM" id="SSF161098">
    <property type="entry name" value="MetI-like"/>
    <property type="match status" value="1"/>
</dbReference>
<evidence type="ECO:0000256" key="6">
    <source>
        <dbReference type="ARBA" id="ARBA00022692"/>
    </source>
</evidence>
<feature type="transmembrane region" description="Helical" evidence="9">
    <location>
        <begin position="37"/>
        <end position="58"/>
    </location>
</feature>
<dbReference type="Proteomes" id="UP000405524">
    <property type="component" value="Unassembled WGS sequence"/>
</dbReference>
<reference evidence="11 12" key="1">
    <citation type="submission" date="2019-10" db="EMBL/GenBank/DDBJ databases">
        <authorList>
            <person name="Wolf R A."/>
        </authorList>
    </citation>
    <scope>NUCLEOTIDE SEQUENCE [LARGE SCALE GENOMIC DNA]</scope>
    <source>
        <strain evidence="11">Collinsella_intestinalis_DSM_13632</strain>
    </source>
</reference>
<protein>
    <submittedName>
        <fullName evidence="11">Molybdenum transport system permease protein ModB</fullName>
    </submittedName>
</protein>
<evidence type="ECO:0000256" key="7">
    <source>
        <dbReference type="ARBA" id="ARBA00022989"/>
    </source>
</evidence>
<dbReference type="CDD" id="cd06261">
    <property type="entry name" value="TM_PBP2"/>
    <property type="match status" value="1"/>
</dbReference>
<feature type="transmembrane region" description="Helical" evidence="9">
    <location>
        <begin position="347"/>
        <end position="372"/>
    </location>
</feature>
<keyword evidence="7 9" id="KW-1133">Transmembrane helix</keyword>
<name>A0A5K1IUZ9_9ACTN</name>
<dbReference type="Pfam" id="PF00528">
    <property type="entry name" value="BPD_transp_1"/>
    <property type="match status" value="1"/>
</dbReference>
<dbReference type="GO" id="GO:0005886">
    <property type="term" value="C:plasma membrane"/>
    <property type="evidence" value="ECO:0007669"/>
    <property type="project" value="UniProtKB-SubCell"/>
</dbReference>
<evidence type="ECO:0000256" key="5">
    <source>
        <dbReference type="ARBA" id="ARBA00022505"/>
    </source>
</evidence>
<dbReference type="InterPro" id="IPR035906">
    <property type="entry name" value="MetI-like_sf"/>
</dbReference>
<evidence type="ECO:0000256" key="8">
    <source>
        <dbReference type="ARBA" id="ARBA00023136"/>
    </source>
</evidence>
<keyword evidence="6 9" id="KW-0812">Transmembrane</keyword>
<keyword evidence="3 9" id="KW-0813">Transport</keyword>
<evidence type="ECO:0000256" key="1">
    <source>
        <dbReference type="ARBA" id="ARBA00004651"/>
    </source>
</evidence>
<accession>A0A5K1IUZ9</accession>
<evidence type="ECO:0000313" key="11">
    <source>
        <dbReference type="EMBL" id="VWL92815.1"/>
    </source>
</evidence>
<proteinExistence type="inferred from homology"/>
<dbReference type="PANTHER" id="PTHR30183:SF3">
    <property type="entry name" value="MOLYBDENUM TRANSPORT SYSTEM PERMEASE PROTEIN MODB"/>
    <property type="match status" value="1"/>
</dbReference>
<evidence type="ECO:0000256" key="4">
    <source>
        <dbReference type="ARBA" id="ARBA00022475"/>
    </source>
</evidence>
<dbReference type="AlphaFoldDB" id="A0A5K1IUZ9"/>
<evidence type="ECO:0000259" key="10">
    <source>
        <dbReference type="PROSITE" id="PS50928"/>
    </source>
</evidence>